<organism evidence="1 2">
    <name type="scientific">Diaphorobacter limosus</name>
    <dbReference type="NCBI Taxonomy" id="3036128"/>
    <lineage>
        <taxon>Bacteria</taxon>
        <taxon>Pseudomonadati</taxon>
        <taxon>Pseudomonadota</taxon>
        <taxon>Betaproteobacteria</taxon>
        <taxon>Burkholderiales</taxon>
        <taxon>Comamonadaceae</taxon>
        <taxon>Diaphorobacter</taxon>
    </lineage>
</organism>
<gene>
    <name evidence="1" type="ORF">P4826_19515</name>
</gene>
<name>A0ABZ0J2S2_9BURK</name>
<dbReference type="RefSeq" id="WP_317701993.1">
    <property type="nucleotide sequence ID" value="NZ_CP136921.1"/>
</dbReference>
<accession>A0ABZ0J2S2</accession>
<keyword evidence="2" id="KW-1185">Reference proteome</keyword>
<evidence type="ECO:0000313" key="1">
    <source>
        <dbReference type="EMBL" id="WOO32534.1"/>
    </source>
</evidence>
<sequence>MSLLTPERLYQLLPAIHRLRDAEQGQPLRALLAVIEEELTALELDAARLYDNWFIETCDEWTVPYIGDLVGARAIRPVPSAGVSMRAWVANTLAYRRRKGTALVLEQLARDVTGWPATAVEFFQRLATTQHMNHVRRAPAATAGVRDAARAELAQAHGGAFDPYAHTLEVRNADTRGGRHNIPNIGIFLWRLRAQPLGQGVPGEADADFISARDSGAGWWAMHPAGVDAPLFNRPRTLTGGALTQAAQAAREDNVSAPLRSLALHAELGRLRAGMAEPPPVFMTAQQPGLRVFAQLAGESLPVEIPRERLWICEIPNAVTLPVPPRAAALDVRRGRIAFPAAANVQQVWLQAAHGSVADMGGGPYDRGDALRAASASLSEGTATNADQGGFLAPTVWQAGVTHLLALGSTGQLFATLRDAVTAWNALPAGRTGVIVVMDSLSETDAAPLTINLAEGSRLMIVAGQWPLVPVPGALPGTLGRLPGRFEARDTRAHWQGSLRVVGQAAPASPNPGALFINGLLLQGPLSLSGPLGQVELAHCTMLPSTTHITVAGDSPRLALRVLHSLTPPIAAAGPVTSITLADSIAGLLDEGAAPQPALNAPDAPLDLQRTTVLGSVSGLTLTASDCIFDAPVTAVRRQTGCVRFCYVPPASQVPRRYRCQPQLESDTRIAALRAKAAAAGLPPPTGAEEAALRAEVEATVRPLFSARRYGDPALGQLDLRCAVQIRTGAESGAEMGAYEQLRQPQREANLRDALDEYLRLGLTAGLHYAN</sequence>
<evidence type="ECO:0000313" key="2">
    <source>
        <dbReference type="Proteomes" id="UP001303211"/>
    </source>
</evidence>
<proteinExistence type="predicted"/>
<protein>
    <submittedName>
        <fullName evidence="1">Uncharacterized protein</fullName>
    </submittedName>
</protein>
<reference evidence="1 2" key="1">
    <citation type="submission" date="2023-03" db="EMBL/GenBank/DDBJ databases">
        <title>Diaphorobacter basophil sp. nov., isolated from a sewage-treatment plant.</title>
        <authorList>
            <person name="Yang K."/>
        </authorList>
    </citation>
    <scope>NUCLEOTIDE SEQUENCE [LARGE SCALE GENOMIC DNA]</scope>
    <source>
        <strain evidence="1 2">Y-1</strain>
    </source>
</reference>
<dbReference type="Proteomes" id="UP001303211">
    <property type="component" value="Chromosome"/>
</dbReference>
<dbReference type="EMBL" id="CP136921">
    <property type="protein sequence ID" value="WOO32534.1"/>
    <property type="molecule type" value="Genomic_DNA"/>
</dbReference>